<dbReference type="AlphaFoldDB" id="A0A9X3ZJJ4"/>
<dbReference type="GO" id="GO:0032993">
    <property type="term" value="C:protein-DNA complex"/>
    <property type="evidence" value="ECO:0007669"/>
    <property type="project" value="TreeGrafter"/>
</dbReference>
<dbReference type="RefSeq" id="WP_271292121.1">
    <property type="nucleotide sequence ID" value="NZ_JAPJZI010000001.1"/>
</dbReference>
<dbReference type="Pfam" id="PF03466">
    <property type="entry name" value="LysR_substrate"/>
    <property type="match status" value="1"/>
</dbReference>
<dbReference type="EMBL" id="JAPJZI010000001">
    <property type="protein sequence ID" value="MDA5400660.1"/>
    <property type="molecule type" value="Genomic_DNA"/>
</dbReference>
<dbReference type="PROSITE" id="PS50931">
    <property type="entry name" value="HTH_LYSR"/>
    <property type="match status" value="1"/>
</dbReference>
<evidence type="ECO:0000256" key="2">
    <source>
        <dbReference type="ARBA" id="ARBA00023015"/>
    </source>
</evidence>
<dbReference type="SUPFAM" id="SSF46785">
    <property type="entry name" value="Winged helix' DNA-binding domain"/>
    <property type="match status" value="1"/>
</dbReference>
<keyword evidence="3" id="KW-0238">DNA-binding</keyword>
<gene>
    <name evidence="6" type="ORF">OQ273_18950</name>
</gene>
<reference evidence="6" key="1">
    <citation type="submission" date="2022-11" db="EMBL/GenBank/DDBJ databases">
        <title>Draft genome sequence of Hoeflea poritis E7-10 and Hoeflea prorocentri PM5-8, separated from scleractinian coral Porites lutea and marine dinoflagellate.</title>
        <authorList>
            <person name="Zhang G."/>
            <person name="Wei Q."/>
            <person name="Cai L."/>
        </authorList>
    </citation>
    <scope>NUCLEOTIDE SEQUENCE</scope>
    <source>
        <strain evidence="6">PM5-8</strain>
    </source>
</reference>
<dbReference type="PANTHER" id="PTHR30346:SF28">
    <property type="entry name" value="HTH-TYPE TRANSCRIPTIONAL REGULATOR CYNR"/>
    <property type="match status" value="1"/>
</dbReference>
<sequence length="288" mass="31670">MEMNQVRYFLAVCEHRNFTHAASASNVSQPSLTTAIKKLEEEMGGALFIRDRAGCRLTPLGKLVQPRLERIQTESAEAKAEAVRHVRLDRVPISIGLGETIGNNRISAAIERFRKRMPEAEIELIVGSPESLLAGLRDGEHDIVVTSAQVNPELYKIDPLYSEDYRVVVAKGHPMSGLGSVTLEVLAQTDLLDRPNCEMRDTLHGTCADHGHLLYAAYRSNRVEWLLELARKGAGAVILPATAIPIDPALATLAISDMEIGRNVSAIRFRHQAARPEAAELLREISKG</sequence>
<evidence type="ECO:0000259" key="5">
    <source>
        <dbReference type="PROSITE" id="PS50931"/>
    </source>
</evidence>
<dbReference type="Gene3D" id="3.40.190.290">
    <property type="match status" value="1"/>
</dbReference>
<dbReference type="InterPro" id="IPR005119">
    <property type="entry name" value="LysR_subst-bd"/>
</dbReference>
<dbReference type="SUPFAM" id="SSF53850">
    <property type="entry name" value="Periplasmic binding protein-like II"/>
    <property type="match status" value="1"/>
</dbReference>
<comment type="caution">
    <text evidence="6">The sequence shown here is derived from an EMBL/GenBank/DDBJ whole genome shotgun (WGS) entry which is preliminary data.</text>
</comment>
<evidence type="ECO:0000256" key="4">
    <source>
        <dbReference type="ARBA" id="ARBA00023163"/>
    </source>
</evidence>
<dbReference type="InterPro" id="IPR036388">
    <property type="entry name" value="WH-like_DNA-bd_sf"/>
</dbReference>
<dbReference type="GO" id="GO:0003677">
    <property type="term" value="F:DNA binding"/>
    <property type="evidence" value="ECO:0007669"/>
    <property type="project" value="UniProtKB-KW"/>
</dbReference>
<dbReference type="PRINTS" id="PR00039">
    <property type="entry name" value="HTHLYSR"/>
</dbReference>
<organism evidence="6 7">
    <name type="scientific">Hoeflea prorocentri</name>
    <dbReference type="NCBI Taxonomy" id="1922333"/>
    <lineage>
        <taxon>Bacteria</taxon>
        <taxon>Pseudomonadati</taxon>
        <taxon>Pseudomonadota</taxon>
        <taxon>Alphaproteobacteria</taxon>
        <taxon>Hyphomicrobiales</taxon>
        <taxon>Rhizobiaceae</taxon>
        <taxon>Hoeflea</taxon>
    </lineage>
</organism>
<dbReference type="PANTHER" id="PTHR30346">
    <property type="entry name" value="TRANSCRIPTIONAL DUAL REGULATOR HCAR-RELATED"/>
    <property type="match status" value="1"/>
</dbReference>
<dbReference type="CDD" id="cd05466">
    <property type="entry name" value="PBP2_LTTR_substrate"/>
    <property type="match status" value="1"/>
</dbReference>
<evidence type="ECO:0000313" key="7">
    <source>
        <dbReference type="Proteomes" id="UP001151234"/>
    </source>
</evidence>
<comment type="similarity">
    <text evidence="1">Belongs to the LysR transcriptional regulatory family.</text>
</comment>
<name>A0A9X3ZJJ4_9HYPH</name>
<dbReference type="InterPro" id="IPR000847">
    <property type="entry name" value="LysR_HTH_N"/>
</dbReference>
<dbReference type="Proteomes" id="UP001151234">
    <property type="component" value="Unassembled WGS sequence"/>
</dbReference>
<keyword evidence="2" id="KW-0805">Transcription regulation</keyword>
<evidence type="ECO:0000256" key="3">
    <source>
        <dbReference type="ARBA" id="ARBA00023125"/>
    </source>
</evidence>
<dbReference type="Pfam" id="PF00126">
    <property type="entry name" value="HTH_1"/>
    <property type="match status" value="1"/>
</dbReference>
<dbReference type="GO" id="GO:0003700">
    <property type="term" value="F:DNA-binding transcription factor activity"/>
    <property type="evidence" value="ECO:0007669"/>
    <property type="project" value="InterPro"/>
</dbReference>
<protein>
    <submittedName>
        <fullName evidence="6">LysR family transcriptional regulator</fullName>
    </submittedName>
</protein>
<dbReference type="Gene3D" id="1.10.10.10">
    <property type="entry name" value="Winged helix-like DNA-binding domain superfamily/Winged helix DNA-binding domain"/>
    <property type="match status" value="1"/>
</dbReference>
<evidence type="ECO:0000313" key="6">
    <source>
        <dbReference type="EMBL" id="MDA5400660.1"/>
    </source>
</evidence>
<dbReference type="FunFam" id="1.10.10.10:FF:000001">
    <property type="entry name" value="LysR family transcriptional regulator"/>
    <property type="match status" value="1"/>
</dbReference>
<accession>A0A9X3ZJJ4</accession>
<keyword evidence="4" id="KW-0804">Transcription</keyword>
<keyword evidence="7" id="KW-1185">Reference proteome</keyword>
<proteinExistence type="inferred from homology"/>
<evidence type="ECO:0000256" key="1">
    <source>
        <dbReference type="ARBA" id="ARBA00009437"/>
    </source>
</evidence>
<dbReference type="InterPro" id="IPR036390">
    <property type="entry name" value="WH_DNA-bd_sf"/>
</dbReference>
<feature type="domain" description="HTH lysR-type" evidence="5">
    <location>
        <begin position="1"/>
        <end position="58"/>
    </location>
</feature>